<evidence type="ECO:0000313" key="3">
    <source>
        <dbReference type="Proteomes" id="UP000184693"/>
    </source>
</evidence>
<sequence>MRFTLFSSSRAIRSLHTLPDAMRAGWHPMDTERLQRRRNRSSLLRAGLAGIVLAVSLSGCGVFCGAGGGSGGGFAGACSTGMRF</sequence>
<name>A0A1N6GBF2_9BURK</name>
<gene>
    <name evidence="2" type="ORF">SAMN05444168_2268</name>
</gene>
<keyword evidence="1" id="KW-1133">Transmembrane helix</keyword>
<evidence type="ECO:0000313" key="2">
    <source>
        <dbReference type="EMBL" id="SIO04866.1"/>
    </source>
</evidence>
<dbReference type="AlphaFoldDB" id="A0A1N6GBF2"/>
<proteinExistence type="predicted"/>
<protein>
    <submittedName>
        <fullName evidence="2">Uncharacterized protein</fullName>
    </submittedName>
</protein>
<keyword evidence="1" id="KW-0472">Membrane</keyword>
<feature type="transmembrane region" description="Helical" evidence="1">
    <location>
        <begin position="43"/>
        <end position="68"/>
    </location>
</feature>
<dbReference type="EMBL" id="FSRM01000001">
    <property type="protein sequence ID" value="SIO04866.1"/>
    <property type="molecule type" value="Genomic_DNA"/>
</dbReference>
<evidence type="ECO:0000256" key="1">
    <source>
        <dbReference type="SAM" id="Phobius"/>
    </source>
</evidence>
<reference evidence="2 3" key="1">
    <citation type="submission" date="2016-11" db="EMBL/GenBank/DDBJ databases">
        <authorList>
            <person name="Jaros S."/>
            <person name="Januszkiewicz K."/>
            <person name="Wedrychowicz H."/>
        </authorList>
    </citation>
    <scope>NUCLEOTIDE SEQUENCE [LARGE SCALE GENOMIC DNA]</scope>
    <source>
        <strain evidence="2 3">GAS86</strain>
    </source>
</reference>
<dbReference type="RefSeq" id="WP_167379358.1">
    <property type="nucleotide sequence ID" value="NZ_FSRM01000001.1"/>
</dbReference>
<keyword evidence="1" id="KW-0812">Transmembrane</keyword>
<organism evidence="2 3">
    <name type="scientific">Paraburkholderia phenazinium</name>
    <dbReference type="NCBI Taxonomy" id="60549"/>
    <lineage>
        <taxon>Bacteria</taxon>
        <taxon>Pseudomonadati</taxon>
        <taxon>Pseudomonadota</taxon>
        <taxon>Betaproteobacteria</taxon>
        <taxon>Burkholderiales</taxon>
        <taxon>Burkholderiaceae</taxon>
        <taxon>Paraburkholderia</taxon>
    </lineage>
</organism>
<accession>A0A1N6GBF2</accession>
<dbReference type="Proteomes" id="UP000184693">
    <property type="component" value="Unassembled WGS sequence"/>
</dbReference>